<protein>
    <submittedName>
        <fullName evidence="2">Uncharacterized protein</fullName>
    </submittedName>
</protein>
<dbReference type="AlphaFoldDB" id="A0A9J6CY11"/>
<comment type="caution">
    <text evidence="2">The sequence shown here is derived from an EMBL/GenBank/DDBJ whole genome shotgun (WGS) entry which is preliminary data.</text>
</comment>
<reference evidence="2" key="1">
    <citation type="journal article" date="2020" name="Cell">
        <title>Large-Scale Comparative Analyses of Tick Genomes Elucidate Their Genetic Diversity and Vector Capacities.</title>
        <authorList>
            <consortium name="Tick Genome and Microbiome Consortium (TIGMIC)"/>
            <person name="Jia N."/>
            <person name="Wang J."/>
            <person name="Shi W."/>
            <person name="Du L."/>
            <person name="Sun Y."/>
            <person name="Zhan W."/>
            <person name="Jiang J.F."/>
            <person name="Wang Q."/>
            <person name="Zhang B."/>
            <person name="Ji P."/>
            <person name="Bell-Sakyi L."/>
            <person name="Cui X.M."/>
            <person name="Yuan T.T."/>
            <person name="Jiang B.G."/>
            <person name="Yang W.F."/>
            <person name="Lam T.T."/>
            <person name="Chang Q.C."/>
            <person name="Ding S.J."/>
            <person name="Wang X.J."/>
            <person name="Zhu J.G."/>
            <person name="Ruan X.D."/>
            <person name="Zhao L."/>
            <person name="Wei J.T."/>
            <person name="Ye R.Z."/>
            <person name="Que T.C."/>
            <person name="Du C.H."/>
            <person name="Zhou Y.H."/>
            <person name="Cheng J.X."/>
            <person name="Dai P.F."/>
            <person name="Guo W.B."/>
            <person name="Han X.H."/>
            <person name="Huang E.J."/>
            <person name="Li L.F."/>
            <person name="Wei W."/>
            <person name="Gao Y.C."/>
            <person name="Liu J.Z."/>
            <person name="Shao H.Z."/>
            <person name="Wang X."/>
            <person name="Wang C.C."/>
            <person name="Yang T.C."/>
            <person name="Huo Q.B."/>
            <person name="Li W."/>
            <person name="Chen H.Y."/>
            <person name="Chen S.E."/>
            <person name="Zhou L.G."/>
            <person name="Ni X.B."/>
            <person name="Tian J.H."/>
            <person name="Sheng Y."/>
            <person name="Liu T."/>
            <person name="Pan Y.S."/>
            <person name="Xia L.Y."/>
            <person name="Li J."/>
            <person name="Zhao F."/>
            <person name="Cao W.C."/>
        </authorList>
    </citation>
    <scope>NUCLEOTIDE SEQUENCE</scope>
    <source>
        <strain evidence="2">Rmic-2018</strain>
    </source>
</reference>
<dbReference type="EMBL" id="JABSTU010004828">
    <property type="protein sequence ID" value="KAH7955237.1"/>
    <property type="molecule type" value="Genomic_DNA"/>
</dbReference>
<feature type="compositionally biased region" description="Polar residues" evidence="1">
    <location>
        <begin position="8"/>
        <end position="21"/>
    </location>
</feature>
<dbReference type="Proteomes" id="UP000821866">
    <property type="component" value="Unassembled WGS sequence"/>
</dbReference>
<organism evidence="2 3">
    <name type="scientific">Rhipicephalus microplus</name>
    <name type="common">Cattle tick</name>
    <name type="synonym">Boophilus microplus</name>
    <dbReference type="NCBI Taxonomy" id="6941"/>
    <lineage>
        <taxon>Eukaryota</taxon>
        <taxon>Metazoa</taxon>
        <taxon>Ecdysozoa</taxon>
        <taxon>Arthropoda</taxon>
        <taxon>Chelicerata</taxon>
        <taxon>Arachnida</taxon>
        <taxon>Acari</taxon>
        <taxon>Parasitiformes</taxon>
        <taxon>Ixodida</taxon>
        <taxon>Ixodoidea</taxon>
        <taxon>Ixodidae</taxon>
        <taxon>Rhipicephalinae</taxon>
        <taxon>Rhipicephalus</taxon>
        <taxon>Boophilus</taxon>
    </lineage>
</organism>
<feature type="region of interest" description="Disordered" evidence="1">
    <location>
        <begin position="1"/>
        <end position="21"/>
    </location>
</feature>
<keyword evidence="3" id="KW-1185">Reference proteome</keyword>
<evidence type="ECO:0000313" key="3">
    <source>
        <dbReference type="Proteomes" id="UP000821866"/>
    </source>
</evidence>
<name>A0A9J6CY11_RHIMP</name>
<evidence type="ECO:0000256" key="1">
    <source>
        <dbReference type="SAM" id="MobiDB-lite"/>
    </source>
</evidence>
<sequence length="278" mass="30167">MFRPPSQRCRQSWSSSGSQDQLVEARRETVTLHRRAVFTKTGTALQHPVTSIDDVTRAALTRTQQDAAPSLTEPFQPSAAGQPAPRTYAAALLSGAVPSAPTAPPALSGSVPALPPGLHEHVTFVSPLAPTTTPARDLLRLKNNIDPVKKGIRDVPLQQARYQPRHLPTPASTPTPACPRHLPREKLVSRNIRNDGGTVEVDPDTFVRILQQPRLSVGGTCIRVTEDLHCQRAHCVPCTATADASVPCVRTLPEWYAYAAAQRDIWGLTARSSWTTPL</sequence>
<reference evidence="2" key="2">
    <citation type="submission" date="2021-09" db="EMBL/GenBank/DDBJ databases">
        <authorList>
            <person name="Jia N."/>
            <person name="Wang J."/>
            <person name="Shi W."/>
            <person name="Du L."/>
            <person name="Sun Y."/>
            <person name="Zhan W."/>
            <person name="Jiang J."/>
            <person name="Wang Q."/>
            <person name="Zhang B."/>
            <person name="Ji P."/>
            <person name="Sakyi L.B."/>
            <person name="Cui X."/>
            <person name="Yuan T."/>
            <person name="Jiang B."/>
            <person name="Yang W."/>
            <person name="Lam T.T.-Y."/>
            <person name="Chang Q."/>
            <person name="Ding S."/>
            <person name="Wang X."/>
            <person name="Zhu J."/>
            <person name="Ruan X."/>
            <person name="Zhao L."/>
            <person name="Wei J."/>
            <person name="Que T."/>
            <person name="Du C."/>
            <person name="Cheng J."/>
            <person name="Dai P."/>
            <person name="Han X."/>
            <person name="Huang E."/>
            <person name="Gao Y."/>
            <person name="Liu J."/>
            <person name="Shao H."/>
            <person name="Ye R."/>
            <person name="Li L."/>
            <person name="Wei W."/>
            <person name="Wang X."/>
            <person name="Wang C."/>
            <person name="Huo Q."/>
            <person name="Li W."/>
            <person name="Guo W."/>
            <person name="Chen H."/>
            <person name="Chen S."/>
            <person name="Zhou L."/>
            <person name="Zhou L."/>
            <person name="Ni X."/>
            <person name="Tian J."/>
            <person name="Zhou Y."/>
            <person name="Sheng Y."/>
            <person name="Liu T."/>
            <person name="Pan Y."/>
            <person name="Xia L."/>
            <person name="Li J."/>
            <person name="Zhao F."/>
            <person name="Cao W."/>
        </authorList>
    </citation>
    <scope>NUCLEOTIDE SEQUENCE</scope>
    <source>
        <strain evidence="2">Rmic-2018</strain>
        <tissue evidence="2">Larvae</tissue>
    </source>
</reference>
<evidence type="ECO:0000313" key="2">
    <source>
        <dbReference type="EMBL" id="KAH7955237.1"/>
    </source>
</evidence>
<feature type="region of interest" description="Disordered" evidence="1">
    <location>
        <begin position="165"/>
        <end position="184"/>
    </location>
</feature>
<accession>A0A9J6CY11</accession>
<gene>
    <name evidence="2" type="ORF">HPB51_028162</name>
</gene>
<proteinExistence type="predicted"/>